<keyword evidence="7 8" id="KW-0472">Membrane</keyword>
<dbReference type="Proteomes" id="UP001224775">
    <property type="component" value="Unassembled WGS sequence"/>
</dbReference>
<evidence type="ECO:0000256" key="7">
    <source>
        <dbReference type="ARBA" id="ARBA00023136"/>
    </source>
</evidence>
<evidence type="ECO:0000256" key="8">
    <source>
        <dbReference type="SAM" id="Phobius"/>
    </source>
</evidence>
<dbReference type="Gene3D" id="1.20.1740.10">
    <property type="entry name" value="Amino acid/polyamine transporter I"/>
    <property type="match status" value="1"/>
</dbReference>
<feature type="transmembrane region" description="Helical" evidence="8">
    <location>
        <begin position="178"/>
        <end position="197"/>
    </location>
</feature>
<reference evidence="9" key="1">
    <citation type="submission" date="2023-06" db="EMBL/GenBank/DDBJ databases">
        <title>Survivors Of The Sea: Transcriptome response of Skeletonema marinoi to long-term dormancy.</title>
        <authorList>
            <person name="Pinder M.I.M."/>
            <person name="Kourtchenko O."/>
            <person name="Robertson E.K."/>
            <person name="Larsson T."/>
            <person name="Maumus F."/>
            <person name="Osuna-Cruz C.M."/>
            <person name="Vancaester E."/>
            <person name="Stenow R."/>
            <person name="Vandepoele K."/>
            <person name="Ploug H."/>
            <person name="Bruchert V."/>
            <person name="Godhe A."/>
            <person name="Topel M."/>
        </authorList>
    </citation>
    <scope>NUCLEOTIDE SEQUENCE</scope>
    <source>
        <strain evidence="9">R05AC</strain>
    </source>
</reference>
<evidence type="ECO:0000256" key="1">
    <source>
        <dbReference type="ARBA" id="ARBA00004429"/>
    </source>
</evidence>
<feature type="transmembrane region" description="Helical" evidence="8">
    <location>
        <begin position="398"/>
        <end position="417"/>
    </location>
</feature>
<keyword evidence="10" id="KW-1185">Reference proteome</keyword>
<dbReference type="GO" id="GO:0003333">
    <property type="term" value="P:amino acid transmembrane transport"/>
    <property type="evidence" value="ECO:0007669"/>
    <property type="project" value="InterPro"/>
</dbReference>
<evidence type="ECO:0000313" key="10">
    <source>
        <dbReference type="Proteomes" id="UP001224775"/>
    </source>
</evidence>
<feature type="non-terminal residue" evidence="9">
    <location>
        <position position="1"/>
    </location>
</feature>
<evidence type="ECO:0000256" key="3">
    <source>
        <dbReference type="ARBA" id="ARBA00022475"/>
    </source>
</evidence>
<feature type="transmembrane region" description="Helical" evidence="8">
    <location>
        <begin position="519"/>
        <end position="544"/>
    </location>
</feature>
<sequence>ERSHEAIEEIQIRPSKRGRTTSRPITHHSPSMVSRIWLSSRRRRCVSRSTAMMTTLVIVSATLRFTMAFSPARIIQPVSCRTKPITYGASKKYSTESASDQEDDVALEADENSSLFQNIVDKVGKIDESRYSDSNSEYLNGNVPKLFSNLRYTTTTQSSSDGKTTTTKLSVQHKSSNWVASSSLLCGTALGSGLLTLPQAIEAAGYIPTIVATLVAWAYMTISALLTSELLINRCGETGRVRNVGLLELYTSYLGESGGKMAGVGFLLVSYLVMGVYLSEGGDTLRELLEMTVGSSDGIVEVGSSVTTASTMVPSSIGDISRTIVDNPFIPRALFATLMGSFLFAASKIDSVQRTVTHFFLPVTLLGFAAAMTVGLPTADFGALLSLDNQHPELVLSAFPLLFMSWTYHGVMPRVVYDLEGDKDKITKAIVGGSTTALVMYLTWNAVVLGNVLGDGNTLSSTATAASAILNDGSISTIQQSSGVLLRDMLAMQGDDIATASTIGSNPIELLQGQSLQTYVALASELAVVTSLMGVVLGFVNEFYDVIGKLPSQAYGPKEDNKWQVALLTLSPPAIVSVLLGASLGSYDYNFEILDYTGIFGGSVLFLILPALMVWQNRYGEDARPLTVKPMFPLGKITLSSLYKAAGTLIFEQGLEKIGVFEFFKELFESRTSQ</sequence>
<evidence type="ECO:0000256" key="5">
    <source>
        <dbReference type="ARBA" id="ARBA00022692"/>
    </source>
</evidence>
<dbReference type="PANTHER" id="PTHR32195">
    <property type="entry name" value="OS07G0662800 PROTEIN"/>
    <property type="match status" value="1"/>
</dbReference>
<proteinExistence type="predicted"/>
<keyword evidence="6 8" id="KW-1133">Transmembrane helix</keyword>
<keyword evidence="4" id="KW-0997">Cell inner membrane</keyword>
<evidence type="ECO:0000256" key="2">
    <source>
        <dbReference type="ARBA" id="ARBA00022448"/>
    </source>
</evidence>
<keyword evidence="5 8" id="KW-0812">Transmembrane</keyword>
<feature type="transmembrane region" description="Helical" evidence="8">
    <location>
        <begin position="429"/>
        <end position="453"/>
    </location>
</feature>
<feature type="transmembrane region" description="Helical" evidence="8">
    <location>
        <begin position="593"/>
        <end position="615"/>
    </location>
</feature>
<dbReference type="InterPro" id="IPR018227">
    <property type="entry name" value="Amino_acid_transport_2"/>
</dbReference>
<dbReference type="GO" id="GO:0005886">
    <property type="term" value="C:plasma membrane"/>
    <property type="evidence" value="ECO:0007669"/>
    <property type="project" value="UniProtKB-SubCell"/>
</dbReference>
<name>A0AAD9DE43_9STRA</name>
<feature type="transmembrane region" description="Helical" evidence="8">
    <location>
        <begin position="359"/>
        <end position="378"/>
    </location>
</feature>
<accession>A0AAD9DE43</accession>
<feature type="transmembrane region" description="Helical" evidence="8">
    <location>
        <begin position="261"/>
        <end position="279"/>
    </location>
</feature>
<keyword evidence="3" id="KW-1003">Cell membrane</keyword>
<evidence type="ECO:0000313" key="9">
    <source>
        <dbReference type="EMBL" id="KAK1743937.1"/>
    </source>
</evidence>
<organism evidence="9 10">
    <name type="scientific">Skeletonema marinoi</name>
    <dbReference type="NCBI Taxonomy" id="267567"/>
    <lineage>
        <taxon>Eukaryota</taxon>
        <taxon>Sar</taxon>
        <taxon>Stramenopiles</taxon>
        <taxon>Ochrophyta</taxon>
        <taxon>Bacillariophyta</taxon>
        <taxon>Coscinodiscophyceae</taxon>
        <taxon>Thalassiosirophycidae</taxon>
        <taxon>Thalassiosirales</taxon>
        <taxon>Skeletonemataceae</taxon>
        <taxon>Skeletonema</taxon>
        <taxon>Skeletonema marinoi-dohrnii complex</taxon>
    </lineage>
</organism>
<feature type="transmembrane region" description="Helical" evidence="8">
    <location>
        <begin position="203"/>
        <end position="226"/>
    </location>
</feature>
<comment type="caution">
    <text evidence="9">The sequence shown here is derived from an EMBL/GenBank/DDBJ whole genome shotgun (WGS) entry which is preliminary data.</text>
</comment>
<evidence type="ECO:0000256" key="6">
    <source>
        <dbReference type="ARBA" id="ARBA00022989"/>
    </source>
</evidence>
<dbReference type="EMBL" id="JATAAI010000008">
    <property type="protein sequence ID" value="KAK1743937.1"/>
    <property type="molecule type" value="Genomic_DNA"/>
</dbReference>
<comment type="subcellular location">
    <subcellularLocation>
        <location evidence="1">Cell inner membrane</location>
        <topology evidence="1">Multi-pass membrane protein</topology>
    </subcellularLocation>
</comment>
<feature type="transmembrane region" description="Helical" evidence="8">
    <location>
        <begin position="565"/>
        <end position="587"/>
    </location>
</feature>
<feature type="transmembrane region" description="Helical" evidence="8">
    <location>
        <begin position="329"/>
        <end position="347"/>
    </location>
</feature>
<gene>
    <name evidence="9" type="ORF">QTG54_005534</name>
</gene>
<dbReference type="Pfam" id="PF03222">
    <property type="entry name" value="Trp_Tyr_perm"/>
    <property type="match status" value="3"/>
</dbReference>
<keyword evidence="2" id="KW-0813">Transport</keyword>
<evidence type="ECO:0000256" key="4">
    <source>
        <dbReference type="ARBA" id="ARBA00022519"/>
    </source>
</evidence>
<dbReference type="AlphaFoldDB" id="A0AAD9DE43"/>
<protein>
    <submittedName>
        <fullName evidence="9">Tryptophan/tyrosine permease family protein</fullName>
    </submittedName>
</protein>
<dbReference type="PANTHER" id="PTHR32195:SF26">
    <property type="entry name" value="TRYPTOPHAN OR TYROSINE TRANSPORTER PROTEIN"/>
    <property type="match status" value="1"/>
</dbReference>